<evidence type="ECO:0000313" key="2">
    <source>
        <dbReference type="EMBL" id="MDF9746432.1"/>
    </source>
</evidence>
<dbReference type="EMBL" id="JAMQOT010000004">
    <property type="protein sequence ID" value="MDF9746432.1"/>
    <property type="molecule type" value="Genomic_DNA"/>
</dbReference>
<dbReference type="Proteomes" id="UP001154061">
    <property type="component" value="Unassembled WGS sequence"/>
</dbReference>
<feature type="region of interest" description="Disordered" evidence="1">
    <location>
        <begin position="1"/>
        <end position="21"/>
    </location>
</feature>
<sequence>MKGDVGASPGRDSSPLPDCPSCGDPVSFVTVTGPHTGSASPCGCSVPPGLLERD</sequence>
<reference evidence="2" key="1">
    <citation type="submission" date="2022-06" db="EMBL/GenBank/DDBJ databases">
        <title>Natrinema sp. a new haloarchaeum isolate from saline soil.</title>
        <authorList>
            <person name="Strakova D."/>
            <person name="Galisteo C."/>
            <person name="Sanchez-Porro C."/>
            <person name="Ventosa A."/>
        </authorList>
    </citation>
    <scope>NUCLEOTIDE SEQUENCE</scope>
    <source>
        <strain evidence="2">S1CR25-10</strain>
    </source>
</reference>
<protein>
    <recommendedName>
        <fullName evidence="4">Small CPxCG-related zinc finger protein</fullName>
    </recommendedName>
</protein>
<keyword evidence="3" id="KW-1185">Reference proteome</keyword>
<proteinExistence type="predicted"/>
<dbReference type="RefSeq" id="WP_277521980.1">
    <property type="nucleotide sequence ID" value="NZ_JAMQOT010000004.1"/>
</dbReference>
<feature type="region of interest" description="Disordered" evidence="1">
    <location>
        <begin position="34"/>
        <end position="54"/>
    </location>
</feature>
<evidence type="ECO:0008006" key="4">
    <source>
        <dbReference type="Google" id="ProtNLM"/>
    </source>
</evidence>
<organism evidence="2 3">
    <name type="scientific">Natrinema salsiterrestre</name>
    <dbReference type="NCBI Taxonomy" id="2950540"/>
    <lineage>
        <taxon>Archaea</taxon>
        <taxon>Methanobacteriati</taxon>
        <taxon>Methanobacteriota</taxon>
        <taxon>Stenosarchaea group</taxon>
        <taxon>Halobacteria</taxon>
        <taxon>Halobacteriales</taxon>
        <taxon>Natrialbaceae</taxon>
        <taxon>Natrinema</taxon>
    </lineage>
</organism>
<evidence type="ECO:0000313" key="3">
    <source>
        <dbReference type="Proteomes" id="UP001154061"/>
    </source>
</evidence>
<comment type="caution">
    <text evidence="2">The sequence shown here is derived from an EMBL/GenBank/DDBJ whole genome shotgun (WGS) entry which is preliminary data.</text>
</comment>
<evidence type="ECO:0000256" key="1">
    <source>
        <dbReference type="SAM" id="MobiDB-lite"/>
    </source>
</evidence>
<gene>
    <name evidence="2" type="ORF">NDI89_12650</name>
</gene>
<dbReference type="AlphaFoldDB" id="A0A9Q4Q3Q3"/>
<accession>A0A9Q4Q3Q3</accession>
<name>A0A9Q4Q3Q3_9EURY</name>